<dbReference type="eggNOG" id="ENOG5031YEZ">
    <property type="taxonomic scope" value="Bacteria"/>
</dbReference>
<reference evidence="2 3" key="1">
    <citation type="journal article" date="2009" name="Proc. Natl. Acad. Sci. U.S.A.">
        <title>Characterizing a model human gut microbiota composed of members of its two dominant bacterial phyla.</title>
        <authorList>
            <person name="Mahowald M.A."/>
            <person name="Rey F.E."/>
            <person name="Seedorf H."/>
            <person name="Turnbaugh P.J."/>
            <person name="Fulton R.S."/>
            <person name="Wollam A."/>
            <person name="Shah N."/>
            <person name="Wang C."/>
            <person name="Magrini V."/>
            <person name="Wilson R.K."/>
            <person name="Cantarel B.L."/>
            <person name="Coutinho P.M."/>
            <person name="Henrissat B."/>
            <person name="Crock L.W."/>
            <person name="Russell A."/>
            <person name="Verberkmoes N.C."/>
            <person name="Hettich R.L."/>
            <person name="Gordon J.I."/>
        </authorList>
    </citation>
    <scope>NUCLEOTIDE SEQUENCE [LARGE SCALE GENOMIC DNA]</scope>
    <source>
        <strain evidence="3">ATCC 27750 / DSM 3376 / VPI C15-48 / C15-B4</strain>
        <plasmid evidence="2">unnamed</plasmid>
    </source>
</reference>
<evidence type="ECO:0000313" key="2">
    <source>
        <dbReference type="EMBL" id="ACR73559.1"/>
    </source>
</evidence>
<feature type="transmembrane region" description="Helical" evidence="1">
    <location>
        <begin position="167"/>
        <end position="189"/>
    </location>
</feature>
<accession>C4Z6G7</accession>
<dbReference type="EMBL" id="CP001106">
    <property type="protein sequence ID" value="ACR73559.1"/>
    <property type="molecule type" value="Genomic_DNA"/>
</dbReference>
<dbReference type="HOGENOM" id="CLU_1025825_0_0_9"/>
<dbReference type="KEGG" id="eel:EUBELI_20414"/>
<keyword evidence="1" id="KW-0472">Membrane</keyword>
<evidence type="ECO:0000256" key="1">
    <source>
        <dbReference type="SAM" id="Phobius"/>
    </source>
</evidence>
<proteinExistence type="predicted"/>
<protein>
    <recommendedName>
        <fullName evidence="4">ABC-2 family transporter protein</fullName>
    </recommendedName>
</protein>
<dbReference type="RefSeq" id="WP_012740687.1">
    <property type="nucleotide sequence ID" value="NC_012780.1"/>
</dbReference>
<feature type="transmembrane region" description="Helical" evidence="1">
    <location>
        <begin position="142"/>
        <end position="161"/>
    </location>
</feature>
<dbReference type="AlphaFoldDB" id="C4Z6G7"/>
<feature type="transmembrane region" description="Helical" evidence="1">
    <location>
        <begin position="227"/>
        <end position="252"/>
    </location>
</feature>
<name>C4Z6G7_LACE2</name>
<dbReference type="Proteomes" id="UP000001476">
    <property type="component" value="Plasmid pEubeli2"/>
</dbReference>
<geneLocation type="plasmid" evidence="3">
    <name>pEubeli2</name>
</geneLocation>
<keyword evidence="1" id="KW-1133">Transmembrane helix</keyword>
<feature type="transmembrane region" description="Helical" evidence="1">
    <location>
        <begin position="98"/>
        <end position="121"/>
    </location>
</feature>
<keyword evidence="2" id="KW-0614">Plasmid</keyword>
<gene>
    <name evidence="2" type="ordered locus">EUBELI_20414</name>
</gene>
<organism evidence="2 3">
    <name type="scientific">Lachnospira eligens (strain ATCC 27750 / DSM 3376 / VPI C15-48 / C15-B4)</name>
    <name type="common">Eubacterium eligens</name>
    <dbReference type="NCBI Taxonomy" id="515620"/>
    <lineage>
        <taxon>Bacteria</taxon>
        <taxon>Bacillati</taxon>
        <taxon>Bacillota</taxon>
        <taxon>Clostridia</taxon>
        <taxon>Lachnospirales</taxon>
        <taxon>Lachnospiraceae</taxon>
        <taxon>Lachnospira</taxon>
    </lineage>
</organism>
<evidence type="ECO:0000313" key="3">
    <source>
        <dbReference type="Proteomes" id="UP000001476"/>
    </source>
</evidence>
<sequence>MRLFRKLFAEKILRYYEGTEGGIRLIKSLPLVKKHIKEDAFGEKSKGRMAVGIISQLIMLLWEFIRKLLYVWLFMFIPYMIMAHFFPLIKLHQDTTIIYLFVMLSTICGSFSNTTIFAMGDRDYLMIRVMLVSPYMNFLGKFIYKIVTEFVFYFIILMIFQVPVLNSLMLCILTVCSRPIGEMFAIIAFDHFRGIYENRSVLNGTIMAICVLLAYGLPVLNRSVSATWIYAIHPFVIVIMLVLGAGAMYFLWWYKYYRVIIREAMHNKREF</sequence>
<evidence type="ECO:0008006" key="4">
    <source>
        <dbReference type="Google" id="ProtNLM"/>
    </source>
</evidence>
<feature type="transmembrane region" description="Helical" evidence="1">
    <location>
        <begin position="68"/>
        <end position="86"/>
    </location>
</feature>
<keyword evidence="1" id="KW-0812">Transmembrane</keyword>
<dbReference type="GeneID" id="41357134"/>
<feature type="transmembrane region" description="Helical" evidence="1">
    <location>
        <begin position="201"/>
        <end position="221"/>
    </location>
</feature>
<keyword evidence="3" id="KW-1185">Reference proteome</keyword>